<organism evidence="1 2">
    <name type="scientific">Legionella fallonii LLAP-10</name>
    <dbReference type="NCBI Taxonomy" id="1212491"/>
    <lineage>
        <taxon>Bacteria</taxon>
        <taxon>Pseudomonadati</taxon>
        <taxon>Pseudomonadota</taxon>
        <taxon>Gammaproteobacteria</taxon>
        <taxon>Legionellales</taxon>
        <taxon>Legionellaceae</taxon>
        <taxon>Legionella</taxon>
    </lineage>
</organism>
<dbReference type="AlphaFoldDB" id="A0A098G0H2"/>
<evidence type="ECO:0000313" key="2">
    <source>
        <dbReference type="Proteomes" id="UP000032430"/>
    </source>
</evidence>
<protein>
    <submittedName>
        <fullName evidence="1">Uncharacterized protein</fullName>
    </submittedName>
</protein>
<proteinExistence type="predicted"/>
<sequence>MEIYNVVIRKKLVPSLKRFPKHIIVKLTAWINAVGHDGLSEVRKIPGFHDEPLQ</sequence>
<gene>
    <name evidence="1" type="ORF">LFA_0505</name>
</gene>
<name>A0A098G0H2_9GAMM</name>
<dbReference type="STRING" id="1212491.LFA_0505"/>
<dbReference type="Proteomes" id="UP000032430">
    <property type="component" value="Chromosome I"/>
</dbReference>
<keyword evidence="2" id="KW-1185">Reference proteome</keyword>
<dbReference type="EMBL" id="LN614827">
    <property type="protein sequence ID" value="CEG55963.1"/>
    <property type="molecule type" value="Genomic_DNA"/>
</dbReference>
<accession>A0A098G0H2</accession>
<dbReference type="HOGENOM" id="CLU_3044842_0_0_6"/>
<dbReference type="RefSeq" id="WP_231865888.1">
    <property type="nucleotide sequence ID" value="NZ_LN614827.1"/>
</dbReference>
<dbReference type="KEGG" id="lfa:LFA_0505"/>
<reference evidence="2" key="1">
    <citation type="submission" date="2014-09" db="EMBL/GenBank/DDBJ databases">
        <authorList>
            <person name="Gomez-Valero L."/>
        </authorList>
    </citation>
    <scope>NUCLEOTIDE SEQUENCE [LARGE SCALE GENOMIC DNA]</scope>
    <source>
        <strain evidence="2">ATCC700992</strain>
    </source>
</reference>
<evidence type="ECO:0000313" key="1">
    <source>
        <dbReference type="EMBL" id="CEG55963.1"/>
    </source>
</evidence>